<dbReference type="OrthoDB" id="9802489at2"/>
<dbReference type="Proteomes" id="UP000184509">
    <property type="component" value="Unassembled WGS sequence"/>
</dbReference>
<dbReference type="CDD" id="cd02233">
    <property type="entry name" value="cupin_HNL-like"/>
    <property type="match status" value="1"/>
</dbReference>
<dbReference type="InterPro" id="IPR011051">
    <property type="entry name" value="RmlC_Cupin_sf"/>
</dbReference>
<evidence type="ECO:0000259" key="2">
    <source>
        <dbReference type="Pfam" id="PF02627"/>
    </source>
</evidence>
<dbReference type="Pfam" id="PF02627">
    <property type="entry name" value="CMD"/>
    <property type="match status" value="2"/>
</dbReference>
<dbReference type="EMBL" id="FQTV01000002">
    <property type="protein sequence ID" value="SHE53875.1"/>
    <property type="molecule type" value="Genomic_DNA"/>
</dbReference>
<keyword evidence="1" id="KW-0732">Signal</keyword>
<proteinExistence type="predicted"/>
<dbReference type="PANTHER" id="PTHR33570:SF2">
    <property type="entry name" value="CARBOXYMUCONOLACTONE DECARBOXYLASE-LIKE DOMAIN-CONTAINING PROTEIN"/>
    <property type="match status" value="1"/>
</dbReference>
<keyword evidence="5" id="KW-1185">Reference proteome</keyword>
<evidence type="ECO:0000256" key="1">
    <source>
        <dbReference type="SAM" id="SignalP"/>
    </source>
</evidence>
<dbReference type="InterPro" id="IPR013096">
    <property type="entry name" value="Cupin_2"/>
</dbReference>
<feature type="signal peptide" evidence="1">
    <location>
        <begin position="1"/>
        <end position="23"/>
    </location>
</feature>
<feature type="domain" description="Carboxymuconolactone decarboxylase-like" evidence="2">
    <location>
        <begin position="197"/>
        <end position="280"/>
    </location>
</feature>
<dbReference type="InterPro" id="IPR014710">
    <property type="entry name" value="RmlC-like_jellyroll"/>
</dbReference>
<reference evidence="4 5" key="1">
    <citation type="submission" date="2016-11" db="EMBL/GenBank/DDBJ databases">
        <authorList>
            <person name="Jaros S."/>
            <person name="Januszkiewicz K."/>
            <person name="Wedrychowicz H."/>
        </authorList>
    </citation>
    <scope>NUCLEOTIDE SEQUENCE [LARGE SCALE GENOMIC DNA]</scope>
    <source>
        <strain evidence="4 5">DSM 26991</strain>
    </source>
</reference>
<dbReference type="InterPro" id="IPR003779">
    <property type="entry name" value="CMD-like"/>
</dbReference>
<accession>A0A1M4UAX7</accession>
<gene>
    <name evidence="4" type="ORF">SAMN05444405_10240</name>
</gene>
<feature type="domain" description="Cupin type-2" evidence="3">
    <location>
        <begin position="72"/>
        <end position="128"/>
    </location>
</feature>
<protein>
    <submittedName>
        <fullName evidence="4">4-carboxymuconolactone decarboxylase</fullName>
    </submittedName>
</protein>
<evidence type="ECO:0000313" key="5">
    <source>
        <dbReference type="Proteomes" id="UP000184509"/>
    </source>
</evidence>
<evidence type="ECO:0000313" key="4">
    <source>
        <dbReference type="EMBL" id="SHE53875.1"/>
    </source>
</evidence>
<dbReference type="SUPFAM" id="SSF51182">
    <property type="entry name" value="RmlC-like cupins"/>
    <property type="match status" value="1"/>
</dbReference>
<dbReference type="SUPFAM" id="SSF69118">
    <property type="entry name" value="AhpD-like"/>
    <property type="match status" value="1"/>
</dbReference>
<name>A0A1M4UAX7_9BACE</name>
<organism evidence="4 5">
    <name type="scientific">Bacteroides luti</name>
    <dbReference type="NCBI Taxonomy" id="1297750"/>
    <lineage>
        <taxon>Bacteria</taxon>
        <taxon>Pseudomonadati</taxon>
        <taxon>Bacteroidota</taxon>
        <taxon>Bacteroidia</taxon>
        <taxon>Bacteroidales</taxon>
        <taxon>Bacteroidaceae</taxon>
        <taxon>Bacteroides</taxon>
    </lineage>
</organism>
<dbReference type="STRING" id="1297750.SAMN05444405_10240"/>
<dbReference type="RefSeq" id="WP_083547554.1">
    <property type="nucleotide sequence ID" value="NZ_FQTV01000002.1"/>
</dbReference>
<dbReference type="PANTHER" id="PTHR33570">
    <property type="entry name" value="4-CARBOXYMUCONOLACTONE DECARBOXYLASE FAMILY PROTEIN"/>
    <property type="match status" value="1"/>
</dbReference>
<dbReference type="InterPro" id="IPR029032">
    <property type="entry name" value="AhpD-like"/>
</dbReference>
<sequence>MKNLVTIMVAAILFFSQNNQLNAQNMKEEIPKISNFPVGDKLPEMYSKYFIGQAYLASLTKNKDLNCPIANVTFEPGCRNNWHSHTGGQILVVVGGKGYYQAKGEPARLLLPGDVVEIPANLIHWHGAAPDSWFSHLAIETNPQTNKNTWLEAVNDEQYKKATAASSSKEINLTKAAIKNHEELWPGYESKAAKTDPELIEIFDNWAFDEVISYGNIDTKTRVMMIMGSTIAQGALTEYKMFVNGALNVGVTPVEIKEILYQSVAYVGVAKVIDFIYAANEILKERGIELPVKRQSTTTPENRLEKGLALQKEIFGDIIDKMYEQSPKNQLHIQKYLSANCFGDYQTRTGLDTKTRELLTFSMLISMGGTESQVKGHILGNVNVGNNKETLLSVTTQLLPYIGYPRTLNALKCLNEVIPE</sequence>
<feature type="chain" id="PRO_5012454448" evidence="1">
    <location>
        <begin position="24"/>
        <end position="420"/>
    </location>
</feature>
<dbReference type="Gene3D" id="1.20.1290.10">
    <property type="entry name" value="AhpD-like"/>
    <property type="match status" value="1"/>
</dbReference>
<dbReference type="InterPro" id="IPR047263">
    <property type="entry name" value="HNL-like_cupin"/>
</dbReference>
<dbReference type="Pfam" id="PF07883">
    <property type="entry name" value="Cupin_2"/>
    <property type="match status" value="1"/>
</dbReference>
<dbReference type="GO" id="GO:0051920">
    <property type="term" value="F:peroxiredoxin activity"/>
    <property type="evidence" value="ECO:0007669"/>
    <property type="project" value="InterPro"/>
</dbReference>
<dbReference type="AlphaFoldDB" id="A0A1M4UAX7"/>
<feature type="domain" description="Carboxymuconolactone decarboxylase-like" evidence="2">
    <location>
        <begin position="333"/>
        <end position="416"/>
    </location>
</feature>
<dbReference type="Gene3D" id="2.60.120.10">
    <property type="entry name" value="Jelly Rolls"/>
    <property type="match status" value="1"/>
</dbReference>
<dbReference type="InterPro" id="IPR052512">
    <property type="entry name" value="4CMD/NDH-1_regulator"/>
</dbReference>
<evidence type="ECO:0000259" key="3">
    <source>
        <dbReference type="Pfam" id="PF07883"/>
    </source>
</evidence>